<accession>A0ACD4CAF5</accession>
<dbReference type="EMBL" id="CP104558">
    <property type="protein sequence ID" value="UXH45605.1"/>
    <property type="molecule type" value="Genomic_DNA"/>
</dbReference>
<evidence type="ECO:0000313" key="1">
    <source>
        <dbReference type="EMBL" id="UXH45605.1"/>
    </source>
</evidence>
<dbReference type="Proteomes" id="UP001064027">
    <property type="component" value="Chromosome"/>
</dbReference>
<name>A0ACD4CAF5_9BACI</name>
<protein>
    <submittedName>
        <fullName evidence="1">EAL domain-containing protein</fullName>
    </submittedName>
</protein>
<keyword evidence="2" id="KW-1185">Reference proteome</keyword>
<sequence length="696" mass="80218">MKWTDDTIISQDKKNLDTVLKEFILDHIHDMIFIMKVEKGNIFRYSYVNESAKRYTSIQQEDMGRLLEDVMPLEMALDLQKRYTELVETGESMTYQDTFQAMNGNQVVNESILTPIMNECGQAEYVVSITRDITSSIEEKMKLKKAKQRYKSIIEHNLDAIFILDSQGVIKDSNRAGCLLSGFSKEALVNMDIFQLMKAQNRMELREALFQTLSGVPSSIDYCLLGNEKGEERITQLKMVPIVVDQKCDGCYIIIKDITKHHEQSEMIHYMALHDQLTGIWNRKALDDHIPMIIHNMEERGVELSLLYLDLDRFKFVNDTLGLKGGDRFLKRITERLITLTNEECLLYRQGGDEFIFLLKNSSFEMTKTKAEEILALFIDPFTIDNQEFYISPSIGISCYPADGYDSNSLIQKAAQALFEVKEKGRAHYRFYHTHMKSSFPNYIIMESHLRKAIEKGELYVHYQPQVNLSTGAIDSFEALIRWNNRKFGFVSPAQFIPLAEETGLIHQIGEWVLEQVCIQLQKWRGKGYRSVRMAINISPKQFLQEQLVETINFYLSTYMIPPSCIEIEITEGAMQDTQQTLKMLKKLKDLGVFISVDDFGTGYSSLHYLKRFPIDVLKIDQSFVKEIGMNHKDSAITTTIIHLAHSLGLEVIAEGVEREGQVDFLKKANCQKAQGYFFSKPIGPKEIEQQQFVLM</sequence>
<reference evidence="1" key="1">
    <citation type="submission" date="2022-09" db="EMBL/GenBank/DDBJ databases">
        <title>Complete genome sequence of Rossellomorea vietnamensis strain RL-WG62, a newly isolated PGPR with the potential for plant salinity stress alleviation.</title>
        <authorList>
            <person name="Ren L."/>
            <person name="Wang G."/>
            <person name="Hu H."/>
        </authorList>
    </citation>
    <scope>NUCLEOTIDE SEQUENCE</scope>
    <source>
        <strain evidence="1">RL-WG62</strain>
    </source>
</reference>
<evidence type="ECO:0000313" key="2">
    <source>
        <dbReference type="Proteomes" id="UP001064027"/>
    </source>
</evidence>
<gene>
    <name evidence="1" type="ORF">N5C46_05940</name>
</gene>
<organism evidence="1 2">
    <name type="scientific">Rossellomorea vietnamensis</name>
    <dbReference type="NCBI Taxonomy" id="218284"/>
    <lineage>
        <taxon>Bacteria</taxon>
        <taxon>Bacillati</taxon>
        <taxon>Bacillota</taxon>
        <taxon>Bacilli</taxon>
        <taxon>Bacillales</taxon>
        <taxon>Bacillaceae</taxon>
        <taxon>Rossellomorea</taxon>
    </lineage>
</organism>
<proteinExistence type="predicted"/>